<protein>
    <submittedName>
        <fullName evidence="1">Uncharacterized protein</fullName>
    </submittedName>
</protein>
<dbReference type="Proteomes" id="UP000671852">
    <property type="component" value="Chromosome"/>
</dbReference>
<proteinExistence type="predicted"/>
<reference evidence="1" key="1">
    <citation type="submission" date="2019-11" db="EMBL/GenBank/DDBJ databases">
        <authorList>
            <person name="Kojima H."/>
        </authorList>
    </citation>
    <scope>NUCLEOTIDE SEQUENCE</scope>
    <source>
        <strain evidence="1">H1576</strain>
    </source>
</reference>
<dbReference type="EMBL" id="CP046072">
    <property type="protein sequence ID" value="QSZ42904.1"/>
    <property type="molecule type" value="Genomic_DNA"/>
</dbReference>
<dbReference type="GO" id="GO:0008939">
    <property type="term" value="F:nicotinate-nucleotide-dimethylbenzimidazole phosphoribosyltransferase activity"/>
    <property type="evidence" value="ECO:0007669"/>
    <property type="project" value="InterPro"/>
</dbReference>
<gene>
    <name evidence="1" type="ORF">GJV85_12560</name>
</gene>
<accession>A0A975B290</accession>
<dbReference type="AlphaFoldDB" id="A0A975B290"/>
<keyword evidence="2" id="KW-1185">Reference proteome</keyword>
<name>A0A975B290_9BACT</name>
<reference evidence="1" key="2">
    <citation type="submission" date="2021-04" db="EMBL/GenBank/DDBJ databases">
        <title>Isolation and characterization of a novel species of the genus Sulfurimonas.</title>
        <authorList>
            <person name="Fukui M."/>
        </authorList>
    </citation>
    <scope>NUCLEOTIDE SEQUENCE</scope>
    <source>
        <strain evidence="1">H1576</strain>
    </source>
</reference>
<organism evidence="1 2">
    <name type="scientific">Sulfurimonas aquatica</name>
    <dbReference type="NCBI Taxonomy" id="2672570"/>
    <lineage>
        <taxon>Bacteria</taxon>
        <taxon>Pseudomonadati</taxon>
        <taxon>Campylobacterota</taxon>
        <taxon>Epsilonproteobacteria</taxon>
        <taxon>Campylobacterales</taxon>
        <taxon>Sulfurimonadaceae</taxon>
        <taxon>Sulfurimonas</taxon>
    </lineage>
</organism>
<dbReference type="RefSeq" id="WP_207561716.1">
    <property type="nucleotide sequence ID" value="NZ_CP046072.1"/>
</dbReference>
<sequence length="261" mass="29450">MKIVNILNNQEELFLEGKADFIFASFKKSENFFTSKELMINEDKTISPSIISRAINATVPFSATQLLDLSHLCDSTAKEIVIEGMKLGAEYELKGHFLILSQDSLAYDSDENINSLQELNKFKNKTLLFYAGFLLEASRRFHIVLSGAEDMATCLLIADNLREDILMRVKHDNITLTSATFSQDKSQEQTKEILKKLSYTPKVLTLNFSFEDSEIELLKVSQDKMKDTHGAGAALCIAVFNNLNEQEILDAIELTIYTIDI</sequence>
<dbReference type="KEGG" id="saqt:GJV85_12560"/>
<dbReference type="Gene3D" id="3.40.50.10210">
    <property type="match status" value="1"/>
</dbReference>
<dbReference type="InterPro" id="IPR036087">
    <property type="entry name" value="Nict_dMeBzImd_PRibTrfase_sf"/>
</dbReference>
<evidence type="ECO:0000313" key="1">
    <source>
        <dbReference type="EMBL" id="QSZ42904.1"/>
    </source>
</evidence>
<evidence type="ECO:0000313" key="2">
    <source>
        <dbReference type="Proteomes" id="UP000671852"/>
    </source>
</evidence>